<dbReference type="OrthoDB" id="2117972at2759"/>
<dbReference type="Pfam" id="PF12937">
    <property type="entry name" value="F-box-like"/>
    <property type="match status" value="1"/>
</dbReference>
<dbReference type="GeneID" id="112686029"/>
<dbReference type="Gene3D" id="1.25.40.10">
    <property type="entry name" value="Tetratricopeptide repeat domain"/>
    <property type="match status" value="1"/>
</dbReference>
<evidence type="ECO:0000256" key="3">
    <source>
        <dbReference type="SAM" id="MobiDB-lite"/>
    </source>
</evidence>
<dbReference type="PROSITE" id="PS50005">
    <property type="entry name" value="TPR"/>
    <property type="match status" value="1"/>
</dbReference>
<feature type="compositionally biased region" description="Basic and acidic residues" evidence="3">
    <location>
        <begin position="19"/>
        <end position="31"/>
    </location>
</feature>
<sequence>MNTTKQSEGWGMITRSKRARELKSGTSESKKTKTCNSQSNDSAPVDLKENEAKALFRKGIECERDGNPYEATQCYKRALKLDPDVEKKIAHEDAIARPMDTLNDQNDESEDEYDNKEDLFLRFQRIMGPQICFPEHEQRATHFSVLPPELILYIFRWVVSNDLDLRTLEQCSAVCRGWYLCARDPELWRRACLKFWPSSSDDLAPFDGSWRRMFIERPNVLTIGCYICKVSYVRQGEESFRDNSNGPSFNVVYYRYLRFFSDGRVLMLLSYHPPAKIVRKLQTNETAPFNVCPGHYRLSGNKLYLTLDSEGEECRRTRNKYVFCNENSERKTTYNMILEISKYRSKHNWKLQCIDYEIVYRNKNNEVMVTKYVLSNNRFPPFIFSRVKCFANESVHVL</sequence>
<accession>A0A8B8FSH9</accession>
<reference evidence="6" key="1">
    <citation type="submission" date="2025-08" db="UniProtKB">
        <authorList>
            <consortium name="RefSeq"/>
        </authorList>
    </citation>
    <scope>IDENTIFICATION</scope>
    <source>
        <tissue evidence="6">Whole body</tissue>
    </source>
</reference>
<dbReference type="InterPro" id="IPR011990">
    <property type="entry name" value="TPR-like_helical_dom_sf"/>
</dbReference>
<feature type="repeat" description="TPR" evidence="2">
    <location>
        <begin position="52"/>
        <end position="85"/>
    </location>
</feature>
<keyword evidence="1" id="KW-0833">Ubl conjugation pathway</keyword>
<dbReference type="InterPro" id="IPR045464">
    <property type="entry name" value="Hrt3/FBXO9_C"/>
</dbReference>
<dbReference type="RefSeq" id="XP_025413919.1">
    <property type="nucleotide sequence ID" value="XM_025558134.1"/>
</dbReference>
<dbReference type="InterPro" id="IPR019734">
    <property type="entry name" value="TPR_rpt"/>
</dbReference>
<feature type="domain" description="F-box" evidence="4">
    <location>
        <begin position="140"/>
        <end position="191"/>
    </location>
</feature>
<dbReference type="PROSITE" id="PS50181">
    <property type="entry name" value="FBOX"/>
    <property type="match status" value="1"/>
</dbReference>
<dbReference type="Proteomes" id="UP000694846">
    <property type="component" value="Unplaced"/>
</dbReference>
<dbReference type="Pfam" id="PF19270">
    <property type="entry name" value="FBO_C"/>
    <property type="match status" value="1"/>
</dbReference>
<dbReference type="SMART" id="SM00028">
    <property type="entry name" value="TPR"/>
    <property type="match status" value="1"/>
</dbReference>
<evidence type="ECO:0000313" key="5">
    <source>
        <dbReference type="Proteomes" id="UP000694846"/>
    </source>
</evidence>
<dbReference type="PANTHER" id="PTHR12874">
    <property type="entry name" value="F-BOX ONLY PROTEIN 48-RELATED"/>
    <property type="match status" value="1"/>
</dbReference>
<dbReference type="Pfam" id="PF00515">
    <property type="entry name" value="TPR_1"/>
    <property type="match status" value="1"/>
</dbReference>
<dbReference type="InterPro" id="IPR036047">
    <property type="entry name" value="F-box-like_dom_sf"/>
</dbReference>
<dbReference type="SUPFAM" id="SSF48452">
    <property type="entry name" value="TPR-like"/>
    <property type="match status" value="1"/>
</dbReference>
<dbReference type="PANTHER" id="PTHR12874:SF29">
    <property type="entry name" value="F-BOX ONLY PROTEIN 9"/>
    <property type="match status" value="1"/>
</dbReference>
<proteinExistence type="predicted"/>
<evidence type="ECO:0000256" key="1">
    <source>
        <dbReference type="ARBA" id="ARBA00022786"/>
    </source>
</evidence>
<protein>
    <submittedName>
        <fullName evidence="6">F-box only protein 9 isoform X1</fullName>
    </submittedName>
</protein>
<dbReference type="GO" id="GO:0005737">
    <property type="term" value="C:cytoplasm"/>
    <property type="evidence" value="ECO:0007669"/>
    <property type="project" value="TreeGrafter"/>
</dbReference>
<feature type="region of interest" description="Disordered" evidence="3">
    <location>
        <begin position="1"/>
        <end position="48"/>
    </location>
</feature>
<name>A0A8B8FSH9_9HEMI</name>
<dbReference type="InterPro" id="IPR001810">
    <property type="entry name" value="F-box_dom"/>
</dbReference>
<keyword evidence="5" id="KW-1185">Reference proteome</keyword>
<keyword evidence="2" id="KW-0802">TPR repeat</keyword>
<evidence type="ECO:0000313" key="6">
    <source>
        <dbReference type="RefSeq" id="XP_025413919.1"/>
    </source>
</evidence>
<dbReference type="CDD" id="cd22089">
    <property type="entry name" value="F-box_FBXO9"/>
    <property type="match status" value="1"/>
</dbReference>
<dbReference type="GO" id="GO:0031146">
    <property type="term" value="P:SCF-dependent proteasomal ubiquitin-dependent protein catabolic process"/>
    <property type="evidence" value="ECO:0007669"/>
    <property type="project" value="TreeGrafter"/>
</dbReference>
<gene>
    <name evidence="6" type="primary">LOC112686029</name>
</gene>
<dbReference type="SUPFAM" id="SSF81383">
    <property type="entry name" value="F-box domain"/>
    <property type="match status" value="1"/>
</dbReference>
<evidence type="ECO:0000256" key="2">
    <source>
        <dbReference type="PROSITE-ProRule" id="PRU00339"/>
    </source>
</evidence>
<dbReference type="GO" id="GO:0019005">
    <property type="term" value="C:SCF ubiquitin ligase complex"/>
    <property type="evidence" value="ECO:0007669"/>
    <property type="project" value="TreeGrafter"/>
</dbReference>
<evidence type="ECO:0000259" key="4">
    <source>
        <dbReference type="PROSITE" id="PS50181"/>
    </source>
</evidence>
<dbReference type="Gene3D" id="1.20.1280.50">
    <property type="match status" value="1"/>
</dbReference>
<dbReference type="AlphaFoldDB" id="A0A8B8FSH9"/>
<organism evidence="5 6">
    <name type="scientific">Sipha flava</name>
    <name type="common">yellow sugarcane aphid</name>
    <dbReference type="NCBI Taxonomy" id="143950"/>
    <lineage>
        <taxon>Eukaryota</taxon>
        <taxon>Metazoa</taxon>
        <taxon>Ecdysozoa</taxon>
        <taxon>Arthropoda</taxon>
        <taxon>Hexapoda</taxon>
        <taxon>Insecta</taxon>
        <taxon>Pterygota</taxon>
        <taxon>Neoptera</taxon>
        <taxon>Paraneoptera</taxon>
        <taxon>Hemiptera</taxon>
        <taxon>Sternorrhyncha</taxon>
        <taxon>Aphidomorpha</taxon>
        <taxon>Aphidoidea</taxon>
        <taxon>Aphididae</taxon>
        <taxon>Sipha</taxon>
    </lineage>
</organism>